<feature type="domain" description="GAF" evidence="2">
    <location>
        <begin position="426"/>
        <end position="569"/>
    </location>
</feature>
<evidence type="ECO:0000313" key="4">
    <source>
        <dbReference type="Proteomes" id="UP001162131"/>
    </source>
</evidence>
<proteinExistence type="predicted"/>
<keyword evidence="4" id="KW-1185">Reference proteome</keyword>
<dbReference type="SMART" id="SM00065">
    <property type="entry name" value="GAF"/>
    <property type="match status" value="1"/>
</dbReference>
<evidence type="ECO:0000256" key="1">
    <source>
        <dbReference type="SAM" id="Coils"/>
    </source>
</evidence>
<sequence length="732" mass="84460">MSEFFYQPSPNLPNIMTINFRPPKPKKILKPALLPIDRSESSFKNIQKTIIKRNQSESFLRKPIKIVHLESISIDESSPLQEPKKLSQSFAYPSYKTKEINTSFQESNSHEPKQMLLDLVAQEKETLKVLENRCHILGEIQKIVETSSVFTERDGEKIMKLIQEISVTILDASNREIELGLKNRELEQKKLQLSLISQKYEVLQKRALNSESELKDLRGKIKNLNKENAKQAKVIMTEKQKFYQIAGKLQTLEEGFWAMTGDVKIQSEDACGKLKSAINALIKDGHEHRKEIGELKKEKEMLEQTIKRLSRKISRLTAKINENKIRNSEYEKLNEAGAKYYSGSYSREINQPRTLPFRINSLTGDNYSFMNEIIEHGIQALPQFIKDPASLPYLEILVEKLLNLNEFVEQFGLLKKTLSVLISNESLPALIETAGKETAELLNSERCHYWLYEKNTHEIWTIDSHSKEYRFSADTDLFTLFKENKNFVNSYSKEFETNYSPEIQKEMGYKTNSLLAYPIFKDKENLIGILEIVNHHQRVFEHDDEYLAEMIIPILSALTLQICSMQLETMINKIKNNLIKCGVELIKSKNLCDFLEVSEKWLCKIFSVSTARVCIRLENCIVRSDNGERITMSLNTGICGCVFEKKVKEYVVNPYNDLRFNILSDIHASFPMNFIPILGDVNTIAVFQIPEKIKVSRLDSLMEFDSELSSPLSLFSQLFTEALTDILHKENS</sequence>
<evidence type="ECO:0000313" key="3">
    <source>
        <dbReference type="EMBL" id="CAG9331695.1"/>
    </source>
</evidence>
<dbReference type="InterPro" id="IPR003018">
    <property type="entry name" value="GAF"/>
</dbReference>
<accession>A0AAU9K0Z8</accession>
<reference evidence="3" key="1">
    <citation type="submission" date="2021-09" db="EMBL/GenBank/DDBJ databases">
        <authorList>
            <consortium name="AG Swart"/>
            <person name="Singh M."/>
            <person name="Singh A."/>
            <person name="Seah K."/>
            <person name="Emmerich C."/>
        </authorList>
    </citation>
    <scope>NUCLEOTIDE SEQUENCE</scope>
    <source>
        <strain evidence="3">ATCC30299</strain>
    </source>
</reference>
<keyword evidence="1" id="KW-0175">Coiled coil</keyword>
<dbReference type="Proteomes" id="UP001162131">
    <property type="component" value="Unassembled WGS sequence"/>
</dbReference>
<feature type="coiled-coil region" evidence="1">
    <location>
        <begin position="186"/>
        <end position="234"/>
    </location>
</feature>
<comment type="caution">
    <text evidence="3">The sequence shown here is derived from an EMBL/GenBank/DDBJ whole genome shotgun (WGS) entry which is preliminary data.</text>
</comment>
<dbReference type="Gene3D" id="3.30.450.40">
    <property type="match status" value="1"/>
</dbReference>
<organism evidence="3 4">
    <name type="scientific">Blepharisma stoltei</name>
    <dbReference type="NCBI Taxonomy" id="1481888"/>
    <lineage>
        <taxon>Eukaryota</taxon>
        <taxon>Sar</taxon>
        <taxon>Alveolata</taxon>
        <taxon>Ciliophora</taxon>
        <taxon>Postciliodesmatophora</taxon>
        <taxon>Heterotrichea</taxon>
        <taxon>Heterotrichida</taxon>
        <taxon>Blepharismidae</taxon>
        <taxon>Blepharisma</taxon>
    </lineage>
</organism>
<dbReference type="InterPro" id="IPR029016">
    <property type="entry name" value="GAF-like_dom_sf"/>
</dbReference>
<evidence type="ECO:0000259" key="2">
    <source>
        <dbReference type="SMART" id="SM00065"/>
    </source>
</evidence>
<feature type="coiled-coil region" evidence="1">
    <location>
        <begin position="285"/>
        <end position="326"/>
    </location>
</feature>
<name>A0AAU9K0Z8_9CILI</name>
<gene>
    <name evidence="3" type="ORF">BSTOLATCC_MIC53759</name>
</gene>
<dbReference type="SUPFAM" id="SSF55781">
    <property type="entry name" value="GAF domain-like"/>
    <property type="match status" value="2"/>
</dbReference>
<protein>
    <recommendedName>
        <fullName evidence="2">GAF domain-containing protein</fullName>
    </recommendedName>
</protein>
<dbReference type="AlphaFoldDB" id="A0AAU9K0Z8"/>
<dbReference type="EMBL" id="CAJZBQ010000053">
    <property type="protein sequence ID" value="CAG9331695.1"/>
    <property type="molecule type" value="Genomic_DNA"/>
</dbReference>